<protein>
    <submittedName>
        <fullName evidence="1">Uncharacterized protein</fullName>
    </submittedName>
</protein>
<organism evidence="1 2">
    <name type="scientific">Streptomyces nitrosporeus</name>
    <dbReference type="NCBI Taxonomy" id="28894"/>
    <lineage>
        <taxon>Bacteria</taxon>
        <taxon>Bacillati</taxon>
        <taxon>Actinomycetota</taxon>
        <taxon>Actinomycetes</taxon>
        <taxon>Kitasatosporales</taxon>
        <taxon>Streptomycetaceae</taxon>
        <taxon>Streptomyces</taxon>
    </lineage>
</organism>
<dbReference type="RefSeq" id="WP_150487949.1">
    <property type="nucleotide sequence ID" value="NZ_BMUV01000001.1"/>
</dbReference>
<dbReference type="KEGG" id="snk:CP967_11900"/>
<dbReference type="Proteomes" id="UP000326178">
    <property type="component" value="Chromosome"/>
</dbReference>
<sequence>MNPYAVLAAAAARWERIAGLLGPVPLERLAGLLREARRDGGPAATGDRAEETGERRHAAALDAAELLAAGLPGLFGPDPQGRFTPAVPRPGEGAWSAIHQGYSADDLAVLLLDGHRMVGPLLGPVRRRLLAAPAMDPDTLRRAGTDPDTPVLIRLTGAGGAVRLPSFQFTAAARPQPIVTGVNAVLAADRDPWGAADWWLSANAWLGGRPEALVGTADEARLLDTARFLMEQE</sequence>
<dbReference type="OrthoDB" id="3629757at2"/>
<gene>
    <name evidence="1" type="ORF">CP967_11900</name>
</gene>
<proteinExistence type="predicted"/>
<dbReference type="EMBL" id="CP023702">
    <property type="protein sequence ID" value="QEU72602.1"/>
    <property type="molecule type" value="Genomic_DNA"/>
</dbReference>
<keyword evidence="2" id="KW-1185">Reference proteome</keyword>
<evidence type="ECO:0000313" key="1">
    <source>
        <dbReference type="EMBL" id="QEU72602.1"/>
    </source>
</evidence>
<evidence type="ECO:0000313" key="2">
    <source>
        <dbReference type="Proteomes" id="UP000326178"/>
    </source>
</evidence>
<dbReference type="AlphaFoldDB" id="A0A5J6F8M4"/>
<name>A0A5J6F8M4_9ACTN</name>
<reference evidence="1 2" key="1">
    <citation type="submission" date="2017-09" db="EMBL/GenBank/DDBJ databases">
        <authorList>
            <person name="Lee N."/>
            <person name="Cho B.-K."/>
        </authorList>
    </citation>
    <scope>NUCLEOTIDE SEQUENCE [LARGE SCALE GENOMIC DNA]</scope>
    <source>
        <strain evidence="1 2">ATCC 12769</strain>
    </source>
</reference>
<accession>A0A5J6F8M4</accession>